<accession>A0A9Q0UW35</accession>
<organism evidence="1 2">
    <name type="scientific">Salix viminalis</name>
    <name type="common">Common osier</name>
    <name type="synonym">Basket willow</name>
    <dbReference type="NCBI Taxonomy" id="40686"/>
    <lineage>
        <taxon>Eukaryota</taxon>
        <taxon>Viridiplantae</taxon>
        <taxon>Streptophyta</taxon>
        <taxon>Embryophyta</taxon>
        <taxon>Tracheophyta</taxon>
        <taxon>Spermatophyta</taxon>
        <taxon>Magnoliopsida</taxon>
        <taxon>eudicotyledons</taxon>
        <taxon>Gunneridae</taxon>
        <taxon>Pentapetalae</taxon>
        <taxon>rosids</taxon>
        <taxon>fabids</taxon>
        <taxon>Malpighiales</taxon>
        <taxon>Salicaceae</taxon>
        <taxon>Saliceae</taxon>
        <taxon>Salix</taxon>
    </lineage>
</organism>
<dbReference type="GO" id="GO:0005506">
    <property type="term" value="F:iron ion binding"/>
    <property type="evidence" value="ECO:0007669"/>
    <property type="project" value="InterPro"/>
</dbReference>
<keyword evidence="2" id="KW-1185">Reference proteome</keyword>
<dbReference type="InterPro" id="IPR036396">
    <property type="entry name" value="Cyt_P450_sf"/>
</dbReference>
<evidence type="ECO:0000313" key="2">
    <source>
        <dbReference type="Proteomes" id="UP001151529"/>
    </source>
</evidence>
<dbReference type="EMBL" id="JAPFFL010000003">
    <property type="protein sequence ID" value="KAJ6737480.1"/>
    <property type="molecule type" value="Genomic_DNA"/>
</dbReference>
<protein>
    <submittedName>
        <fullName evidence="1">CYTOCHROME P450 FAMILY 706 SUBFAMILY A POLYPEPTIDE 3-RELATED</fullName>
    </submittedName>
</protein>
<dbReference type="OrthoDB" id="2789670at2759"/>
<gene>
    <name evidence="1" type="ORF">OIU85_019532</name>
</gene>
<dbReference type="AlphaFoldDB" id="A0A9Q0UW35"/>
<comment type="caution">
    <text evidence="1">The sequence shown here is derived from an EMBL/GenBank/DDBJ whole genome shotgun (WGS) entry which is preliminary data.</text>
</comment>
<name>A0A9Q0UW35_SALVM</name>
<reference evidence="1" key="1">
    <citation type="submission" date="2022-11" db="EMBL/GenBank/DDBJ databases">
        <authorList>
            <person name="Hyden B.L."/>
            <person name="Feng K."/>
            <person name="Yates T."/>
            <person name="Jawdy S."/>
            <person name="Smart L.B."/>
            <person name="Muchero W."/>
        </authorList>
    </citation>
    <scope>NUCLEOTIDE SEQUENCE</scope>
    <source>
        <tissue evidence="1">Shoot tip</tissue>
    </source>
</reference>
<dbReference type="SUPFAM" id="SSF48264">
    <property type="entry name" value="Cytochrome P450"/>
    <property type="match status" value="1"/>
</dbReference>
<dbReference type="GO" id="GO:0016705">
    <property type="term" value="F:oxidoreductase activity, acting on paired donors, with incorporation or reduction of molecular oxygen"/>
    <property type="evidence" value="ECO:0007669"/>
    <property type="project" value="InterPro"/>
</dbReference>
<reference evidence="1" key="2">
    <citation type="journal article" date="2023" name="Int. J. Mol. Sci.">
        <title>De Novo Assembly and Annotation of 11 Diverse Shrub Willow (Salix) Genomes Reveals Novel Gene Organization in Sex-Linked Regions.</title>
        <authorList>
            <person name="Hyden B."/>
            <person name="Feng K."/>
            <person name="Yates T.B."/>
            <person name="Jawdy S."/>
            <person name="Cereghino C."/>
            <person name="Smart L.B."/>
            <person name="Muchero W."/>
        </authorList>
    </citation>
    <scope>NUCLEOTIDE SEQUENCE [LARGE SCALE GENOMIC DNA]</scope>
    <source>
        <tissue evidence="1">Shoot tip</tissue>
    </source>
</reference>
<dbReference type="Pfam" id="PF00067">
    <property type="entry name" value="p450"/>
    <property type="match status" value="1"/>
</dbReference>
<proteinExistence type="predicted"/>
<dbReference type="PANTHER" id="PTHR47951">
    <property type="entry name" value="OS08G0547900 PROTEIN"/>
    <property type="match status" value="1"/>
</dbReference>
<dbReference type="InterPro" id="IPR001128">
    <property type="entry name" value="Cyt_P450"/>
</dbReference>
<evidence type="ECO:0000313" key="1">
    <source>
        <dbReference type="EMBL" id="KAJ6737480.1"/>
    </source>
</evidence>
<dbReference type="PANTHER" id="PTHR47951:SF3">
    <property type="entry name" value="CYTOCHROME P450, FAMILY 706, SUBFAMILY A, POLYPEPTIDE 4"/>
    <property type="match status" value="1"/>
</dbReference>
<dbReference type="Gene3D" id="1.10.630.10">
    <property type="entry name" value="Cytochrome P450"/>
    <property type="match status" value="1"/>
</dbReference>
<sequence length="176" mass="19457">MLSTATLDSLYPLRSREVRNTVEYIYSRAGSPINVGDQLFLTVFNVVTSMLWGGTVQGKDRASLGAEFRGVVAEMTELLSKPNVSDFFPGLARFDLQGVVKKMRGLAVKFEQIFEKMIDKRLEADGKGSDGARSGSMECEDFLGFLLKLKDEGDPKTPLTMTHVKALLMVCFSTKT</sequence>
<dbReference type="Proteomes" id="UP001151529">
    <property type="component" value="Chromosome 5"/>
</dbReference>
<dbReference type="GO" id="GO:0004497">
    <property type="term" value="F:monooxygenase activity"/>
    <property type="evidence" value="ECO:0007669"/>
    <property type="project" value="InterPro"/>
</dbReference>
<dbReference type="GO" id="GO:0020037">
    <property type="term" value="F:heme binding"/>
    <property type="evidence" value="ECO:0007669"/>
    <property type="project" value="InterPro"/>
</dbReference>